<dbReference type="PROSITE" id="PS51898">
    <property type="entry name" value="TYR_RECOMBINASE"/>
    <property type="match status" value="1"/>
</dbReference>
<evidence type="ECO:0000256" key="5">
    <source>
        <dbReference type="ARBA" id="ARBA00023172"/>
    </source>
</evidence>
<evidence type="ECO:0000256" key="1">
    <source>
        <dbReference type="ARBA" id="ARBA00003283"/>
    </source>
</evidence>
<dbReference type="Proteomes" id="UP000198970">
    <property type="component" value="Chromosome I"/>
</dbReference>
<keyword evidence="5" id="KW-0233">DNA recombination</keyword>
<dbReference type="Gene3D" id="3.30.160.60">
    <property type="entry name" value="Classic Zinc Finger"/>
    <property type="match status" value="1"/>
</dbReference>
<protein>
    <submittedName>
        <fullName evidence="7">Site-specific recombinase XerD</fullName>
    </submittedName>
</protein>
<feature type="domain" description="Tyr recombinase" evidence="6">
    <location>
        <begin position="196"/>
        <end position="416"/>
    </location>
</feature>
<comment type="similarity">
    <text evidence="2">Belongs to the 'phage' integrase family.</text>
</comment>
<dbReference type="CDD" id="cd01189">
    <property type="entry name" value="INT_ICEBs1_C_like"/>
    <property type="match status" value="1"/>
</dbReference>
<proteinExistence type="inferred from homology"/>
<dbReference type="InterPro" id="IPR010998">
    <property type="entry name" value="Integrase_recombinase_N"/>
</dbReference>
<evidence type="ECO:0000256" key="2">
    <source>
        <dbReference type="ARBA" id="ARBA00008857"/>
    </source>
</evidence>
<evidence type="ECO:0000259" key="6">
    <source>
        <dbReference type="PROSITE" id="PS51898"/>
    </source>
</evidence>
<dbReference type="InterPro" id="IPR002104">
    <property type="entry name" value="Integrase_catalytic"/>
</dbReference>
<dbReference type="InterPro" id="IPR050090">
    <property type="entry name" value="Tyrosine_recombinase_XerCD"/>
</dbReference>
<organism evidence="7 8">
    <name type="scientific">Lacrimispora sphenoides JCM 1415</name>
    <dbReference type="NCBI Taxonomy" id="1297793"/>
    <lineage>
        <taxon>Bacteria</taxon>
        <taxon>Bacillati</taxon>
        <taxon>Bacillota</taxon>
        <taxon>Clostridia</taxon>
        <taxon>Lachnospirales</taxon>
        <taxon>Lachnospiraceae</taxon>
        <taxon>Lacrimispora</taxon>
    </lineage>
</organism>
<dbReference type="InterPro" id="IPR004107">
    <property type="entry name" value="Integrase_SAM-like_N"/>
</dbReference>
<dbReference type="SUPFAM" id="SSF54171">
    <property type="entry name" value="DNA-binding domain"/>
    <property type="match status" value="1"/>
</dbReference>
<dbReference type="SUPFAM" id="SSF56349">
    <property type="entry name" value="DNA breaking-rejoining enzymes"/>
    <property type="match status" value="1"/>
</dbReference>
<keyword evidence="8" id="KW-1185">Reference proteome</keyword>
<dbReference type="Gene3D" id="1.10.443.10">
    <property type="entry name" value="Intergrase catalytic core"/>
    <property type="match status" value="1"/>
</dbReference>
<keyword evidence="3" id="KW-0229">DNA integration</keyword>
<dbReference type="Pfam" id="PF02920">
    <property type="entry name" value="Integrase_DNA"/>
    <property type="match status" value="1"/>
</dbReference>
<evidence type="ECO:0000313" key="8">
    <source>
        <dbReference type="Proteomes" id="UP000198970"/>
    </source>
</evidence>
<dbReference type="PANTHER" id="PTHR30349">
    <property type="entry name" value="PHAGE INTEGRASE-RELATED"/>
    <property type="match status" value="1"/>
</dbReference>
<dbReference type="PANTHER" id="PTHR30349:SF41">
    <property type="entry name" value="INTEGRASE_RECOMBINASE PROTEIN MJ0367-RELATED"/>
    <property type="match status" value="1"/>
</dbReference>
<dbReference type="InterPro" id="IPR013762">
    <property type="entry name" value="Integrase-like_cat_sf"/>
</dbReference>
<evidence type="ECO:0000256" key="4">
    <source>
        <dbReference type="ARBA" id="ARBA00023125"/>
    </source>
</evidence>
<sequence>MKIALWLLFIKRKGISYMAGNDKRKDKDRKVLRTGEGQRKDGYYIYRWTSRNGKRHCLTAKTLTELREKEDAITKDKSDGIRVDAQNVTVNDIFNLWCSMKRGLKDNTFQNYKYMYGMFVEPDFGKLRIVILKKSDVKHFYNLLAEERYLKVSTIDSIHTVLHQVLTVAVDDGYIRNNPADNVLKELKLSHNFDTEKRKALTVEEQELFLNYLRRNNQYSHWHPIFAVMIGTGMRVGEVTGLRWEDVNLEDGLIDINHTLVYYNHEVDGCYFNIHTPKTKAGKRQIPMLNYVKEAFLEEKQYQEFNNIHCEVTIDGYTNFIFVNRFGSVQHQGTLNKALRRIIRDCNDEQLAKNIKNPVLLPRFSCHSLRHTFTTRLIENNVNLKVIQDALGHKDVQTTLNIYADVTTALKKKEFSSLENKMMWKEVIEEGNDVE</sequence>
<dbReference type="InterPro" id="IPR016177">
    <property type="entry name" value="DNA-bd_dom_sf"/>
</dbReference>
<reference evidence="7 8" key="1">
    <citation type="submission" date="2016-10" db="EMBL/GenBank/DDBJ databases">
        <authorList>
            <person name="Varghese N."/>
            <person name="Submissions S."/>
        </authorList>
    </citation>
    <scope>NUCLEOTIDE SEQUENCE [LARGE SCALE GENOMIC DNA]</scope>
    <source>
        <strain evidence="7 8">ATCC 19403</strain>
    </source>
</reference>
<dbReference type="InterPro" id="IPR011010">
    <property type="entry name" value="DNA_brk_join_enz"/>
</dbReference>
<name>A0ABY1C291_9FIRM</name>
<dbReference type="InterPro" id="IPR004191">
    <property type="entry name" value="Integrase_Tn916-type_DNA-bd_N"/>
</dbReference>
<dbReference type="Pfam" id="PF14659">
    <property type="entry name" value="Phage_int_SAM_3"/>
    <property type="match status" value="1"/>
</dbReference>
<accession>A0ABY1C291</accession>
<dbReference type="EMBL" id="LT630003">
    <property type="protein sequence ID" value="SET56024.1"/>
    <property type="molecule type" value="Genomic_DNA"/>
</dbReference>
<dbReference type="Gene3D" id="1.10.150.130">
    <property type="match status" value="1"/>
</dbReference>
<dbReference type="Pfam" id="PF00589">
    <property type="entry name" value="Phage_integrase"/>
    <property type="match status" value="1"/>
</dbReference>
<comment type="function">
    <text evidence="1">Site-specific tyrosine recombinase, which acts by catalyzing the cutting and rejoining of the recombining DNA molecules.</text>
</comment>
<keyword evidence="4" id="KW-0238">DNA-binding</keyword>
<evidence type="ECO:0000313" key="7">
    <source>
        <dbReference type="EMBL" id="SET56024.1"/>
    </source>
</evidence>
<gene>
    <name evidence="7" type="ORF">SAMN02745906_0362</name>
</gene>
<evidence type="ECO:0000256" key="3">
    <source>
        <dbReference type="ARBA" id="ARBA00022908"/>
    </source>
</evidence>